<accession>A0A840WDR7</accession>
<dbReference type="Pfam" id="PF03551">
    <property type="entry name" value="PadR"/>
    <property type="match status" value="1"/>
</dbReference>
<protein>
    <submittedName>
        <fullName evidence="3">DNA-binding PadR family transcriptional regulator</fullName>
    </submittedName>
</protein>
<organism evidence="3 4">
    <name type="scientific">Nocardiopsis metallicus</name>
    <dbReference type="NCBI Taxonomy" id="179819"/>
    <lineage>
        <taxon>Bacteria</taxon>
        <taxon>Bacillati</taxon>
        <taxon>Actinomycetota</taxon>
        <taxon>Actinomycetes</taxon>
        <taxon>Streptosporangiales</taxon>
        <taxon>Nocardiopsidaceae</taxon>
        <taxon>Nocardiopsis</taxon>
    </lineage>
</organism>
<dbReference type="SUPFAM" id="SSF46785">
    <property type="entry name" value="Winged helix' DNA-binding domain"/>
    <property type="match status" value="1"/>
</dbReference>
<gene>
    <name evidence="3" type="ORF">HNR07_000593</name>
</gene>
<keyword evidence="3" id="KW-0238">DNA-binding</keyword>
<dbReference type="AlphaFoldDB" id="A0A840WDR7"/>
<evidence type="ECO:0000313" key="4">
    <source>
        <dbReference type="Proteomes" id="UP000579647"/>
    </source>
</evidence>
<dbReference type="InterPro" id="IPR005149">
    <property type="entry name" value="Tscrpt_reg_PadR_N"/>
</dbReference>
<feature type="domain" description="Transcription regulator PadR N-terminal" evidence="2">
    <location>
        <begin position="23"/>
        <end position="98"/>
    </location>
</feature>
<evidence type="ECO:0000259" key="2">
    <source>
        <dbReference type="Pfam" id="PF03551"/>
    </source>
</evidence>
<name>A0A840WDR7_9ACTN</name>
<dbReference type="EMBL" id="JACHDO010000001">
    <property type="protein sequence ID" value="MBB5489456.1"/>
    <property type="molecule type" value="Genomic_DNA"/>
</dbReference>
<dbReference type="Gene3D" id="1.10.10.10">
    <property type="entry name" value="Winged helix-like DNA-binding domain superfamily/Winged helix DNA-binding domain"/>
    <property type="match status" value="1"/>
</dbReference>
<dbReference type="PANTHER" id="PTHR43252">
    <property type="entry name" value="TRANSCRIPTIONAL REGULATOR YQJI"/>
    <property type="match status" value="1"/>
</dbReference>
<dbReference type="InterPro" id="IPR036390">
    <property type="entry name" value="WH_DNA-bd_sf"/>
</dbReference>
<proteinExistence type="predicted"/>
<reference evidence="3 4" key="1">
    <citation type="submission" date="2020-08" db="EMBL/GenBank/DDBJ databases">
        <title>Sequencing the genomes of 1000 actinobacteria strains.</title>
        <authorList>
            <person name="Klenk H.-P."/>
        </authorList>
    </citation>
    <scope>NUCLEOTIDE SEQUENCE [LARGE SCALE GENOMIC DNA]</scope>
    <source>
        <strain evidence="3 4">DSM 44598</strain>
    </source>
</reference>
<dbReference type="GO" id="GO:0003677">
    <property type="term" value="F:DNA binding"/>
    <property type="evidence" value="ECO:0007669"/>
    <property type="project" value="UniProtKB-KW"/>
</dbReference>
<dbReference type="RefSeq" id="WP_184361604.1">
    <property type="nucleotide sequence ID" value="NZ_JACHDO010000001.1"/>
</dbReference>
<dbReference type="PANTHER" id="PTHR43252:SF6">
    <property type="entry name" value="NEGATIVE TRANSCRIPTION REGULATOR PADR"/>
    <property type="match status" value="1"/>
</dbReference>
<dbReference type="InterPro" id="IPR036388">
    <property type="entry name" value="WH-like_DNA-bd_sf"/>
</dbReference>
<evidence type="ECO:0000256" key="1">
    <source>
        <dbReference type="SAM" id="Coils"/>
    </source>
</evidence>
<keyword evidence="1" id="KW-0175">Coiled coil</keyword>
<evidence type="ECO:0000313" key="3">
    <source>
        <dbReference type="EMBL" id="MBB5489456.1"/>
    </source>
</evidence>
<keyword evidence="4" id="KW-1185">Reference proteome</keyword>
<comment type="caution">
    <text evidence="3">The sequence shown here is derived from an EMBL/GenBank/DDBJ whole genome shotgun (WGS) entry which is preliminary data.</text>
</comment>
<dbReference type="Proteomes" id="UP000579647">
    <property type="component" value="Unassembled WGS sequence"/>
</dbReference>
<sequence length="223" mass="25392">MNGHGGDRVAARTQRRSPLAVQLLLLLAEEPMHAYRMQQLIRARHKDRIVNIAQRNSVYQTLDRLLRAELVEVADRVRTPGRPERTVYRLTDAGRGTLDGWLKEMLSTPAREFPEFPVALAALAHLTPELAAEYLEERAQRLRARLRQAESDAEQAEGMGLPRMFVLEDEYQQALTETELRWVKGLVDELRSGSLTWDRQWLDAVSARLGPPETDTDDDTATP</sequence>
<feature type="coiled-coil region" evidence="1">
    <location>
        <begin position="132"/>
        <end position="159"/>
    </location>
</feature>